<dbReference type="GO" id="GO:0003677">
    <property type="term" value="F:DNA binding"/>
    <property type="evidence" value="ECO:0007669"/>
    <property type="project" value="UniProtKB-UniRule"/>
</dbReference>
<dbReference type="PRINTS" id="PR00455">
    <property type="entry name" value="HTHTETR"/>
</dbReference>
<dbReference type="EMBL" id="FOVR01000002">
    <property type="protein sequence ID" value="SFN82167.1"/>
    <property type="molecule type" value="Genomic_DNA"/>
</dbReference>
<dbReference type="Pfam" id="PF00440">
    <property type="entry name" value="TetR_N"/>
    <property type="match status" value="1"/>
</dbReference>
<sequence>MTSTKDKVIQAAQELISRYGYNRTSMTDVAKQAGLSRQTVYAVFANKEDLFAETSYHVFHEHLNKTREGITHCTSLGDQLNIYFENMVVRPFIFLQNHPEAITLWNDADMNNHPAIAKLKNEHRQFLAELLVPYTKYIGASGQCPAHMADFIIMTCREMKCGKASSIEELRRLLDTLSASILALTSQGGAEAA</sequence>
<feature type="DNA-binding region" description="H-T-H motif" evidence="2">
    <location>
        <begin position="25"/>
        <end position="44"/>
    </location>
</feature>
<dbReference type="RefSeq" id="WP_090069262.1">
    <property type="nucleotide sequence ID" value="NZ_FOVR01000002.1"/>
</dbReference>
<dbReference type="OrthoDB" id="9802802at2"/>
<dbReference type="InterPro" id="IPR050624">
    <property type="entry name" value="HTH-type_Tx_Regulator"/>
</dbReference>
<feature type="domain" description="HTH tetR-type" evidence="3">
    <location>
        <begin position="2"/>
        <end position="62"/>
    </location>
</feature>
<name>A0A1I5C5F7_9HYPH</name>
<evidence type="ECO:0000313" key="5">
    <source>
        <dbReference type="Proteomes" id="UP000199236"/>
    </source>
</evidence>
<gene>
    <name evidence="4" type="ORF">SAMN04488056_102121</name>
</gene>
<keyword evidence="5" id="KW-1185">Reference proteome</keyword>
<evidence type="ECO:0000313" key="4">
    <source>
        <dbReference type="EMBL" id="SFN82167.1"/>
    </source>
</evidence>
<accession>A0A1I5C5F7</accession>
<dbReference type="Gene3D" id="1.10.357.10">
    <property type="entry name" value="Tetracycline Repressor, domain 2"/>
    <property type="match status" value="1"/>
</dbReference>
<organism evidence="4 5">
    <name type="scientific">Cohaesibacter marisflavi</name>
    <dbReference type="NCBI Taxonomy" id="655353"/>
    <lineage>
        <taxon>Bacteria</taxon>
        <taxon>Pseudomonadati</taxon>
        <taxon>Pseudomonadota</taxon>
        <taxon>Alphaproteobacteria</taxon>
        <taxon>Hyphomicrobiales</taxon>
        <taxon>Cohaesibacteraceae</taxon>
    </lineage>
</organism>
<evidence type="ECO:0000256" key="2">
    <source>
        <dbReference type="PROSITE-ProRule" id="PRU00335"/>
    </source>
</evidence>
<evidence type="ECO:0000256" key="1">
    <source>
        <dbReference type="ARBA" id="ARBA00023125"/>
    </source>
</evidence>
<dbReference type="InterPro" id="IPR009057">
    <property type="entry name" value="Homeodomain-like_sf"/>
</dbReference>
<proteinExistence type="predicted"/>
<dbReference type="PANTHER" id="PTHR43479">
    <property type="entry name" value="ACREF/ENVCD OPERON REPRESSOR-RELATED"/>
    <property type="match status" value="1"/>
</dbReference>
<protein>
    <submittedName>
        <fullName evidence="4">Transcriptional regulator, TetR family</fullName>
    </submittedName>
</protein>
<dbReference type="PANTHER" id="PTHR43479:SF11">
    <property type="entry name" value="ACREF_ENVCD OPERON REPRESSOR-RELATED"/>
    <property type="match status" value="1"/>
</dbReference>
<dbReference type="AlphaFoldDB" id="A0A1I5C5F7"/>
<reference evidence="4 5" key="1">
    <citation type="submission" date="2016-10" db="EMBL/GenBank/DDBJ databases">
        <authorList>
            <person name="de Groot N.N."/>
        </authorList>
    </citation>
    <scope>NUCLEOTIDE SEQUENCE [LARGE SCALE GENOMIC DNA]</scope>
    <source>
        <strain evidence="4 5">CGMCC 1.9157</strain>
    </source>
</reference>
<dbReference type="PROSITE" id="PS50977">
    <property type="entry name" value="HTH_TETR_2"/>
    <property type="match status" value="1"/>
</dbReference>
<dbReference type="SUPFAM" id="SSF46689">
    <property type="entry name" value="Homeodomain-like"/>
    <property type="match status" value="1"/>
</dbReference>
<evidence type="ECO:0000259" key="3">
    <source>
        <dbReference type="PROSITE" id="PS50977"/>
    </source>
</evidence>
<keyword evidence="1 2" id="KW-0238">DNA-binding</keyword>
<dbReference type="InterPro" id="IPR001647">
    <property type="entry name" value="HTH_TetR"/>
</dbReference>
<dbReference type="Proteomes" id="UP000199236">
    <property type="component" value="Unassembled WGS sequence"/>
</dbReference>